<name>A0A502E4M5_9MYCO</name>
<keyword evidence="4 8" id="KW-0812">Transmembrane</keyword>
<gene>
    <name evidence="9" type="ORF">EAH80_17765</name>
</gene>
<dbReference type="Proteomes" id="UP000320095">
    <property type="component" value="Unassembled WGS sequence"/>
</dbReference>
<feature type="transmembrane region" description="Helical" evidence="8">
    <location>
        <begin position="192"/>
        <end position="212"/>
    </location>
</feature>
<sequence length="243" mass="25614">MTVFLLASATFGSTMLGGLFALRHQDGLHRILGFTAGVLLGVVAFDLLPEIHRLTTATGVDVTTPMIALTAGFLLFHIAEKLTLIHAAHEGEYNSEHRHPKLGVTSGLALSAHSFFDGVGIGLAFQICTSVGLAVAVAVIAHDFADGLNTVTLMLVNGNTTARSWKLLLLDATTPLLGAASTLLFTVADRDLLLYLGFFTGFLIYVGASDILPEAHANHPSGRTLLLTVAGTVLIFLVTRVGL</sequence>
<keyword evidence="5" id="KW-0862">Zinc</keyword>
<accession>A0A502E4M5</accession>
<dbReference type="PANTHER" id="PTHR11040">
    <property type="entry name" value="ZINC/IRON TRANSPORTER"/>
    <property type="match status" value="1"/>
</dbReference>
<reference evidence="9 10" key="1">
    <citation type="journal article" date="2019" name="Environ. Microbiol.">
        <title>Species interactions and distinct microbial communities in high Arctic permafrost affected cryosols are associated with the CH4 and CO2 gas fluxes.</title>
        <authorList>
            <person name="Altshuler I."/>
            <person name="Hamel J."/>
            <person name="Turney S."/>
            <person name="Magnuson E."/>
            <person name="Levesque R."/>
            <person name="Greer C."/>
            <person name="Whyte L.G."/>
        </authorList>
    </citation>
    <scope>NUCLEOTIDE SEQUENCE [LARGE SCALE GENOMIC DNA]</scope>
    <source>
        <strain evidence="9 10">S5.20</strain>
    </source>
</reference>
<dbReference type="GO" id="GO:0005385">
    <property type="term" value="F:zinc ion transmembrane transporter activity"/>
    <property type="evidence" value="ECO:0007669"/>
    <property type="project" value="TreeGrafter"/>
</dbReference>
<proteinExistence type="inferred from homology"/>
<feature type="transmembrane region" description="Helical" evidence="8">
    <location>
        <begin position="165"/>
        <end position="186"/>
    </location>
</feature>
<evidence type="ECO:0000256" key="7">
    <source>
        <dbReference type="ARBA" id="ARBA00023136"/>
    </source>
</evidence>
<dbReference type="AlphaFoldDB" id="A0A502E4M5"/>
<protein>
    <submittedName>
        <fullName evidence="9">Permease</fullName>
    </submittedName>
</protein>
<keyword evidence="10" id="KW-1185">Reference proteome</keyword>
<keyword evidence="3" id="KW-1003">Cell membrane</keyword>
<organism evidence="9 10">
    <name type="scientific">Mycolicibacterium hodleri</name>
    <dbReference type="NCBI Taxonomy" id="49897"/>
    <lineage>
        <taxon>Bacteria</taxon>
        <taxon>Bacillati</taxon>
        <taxon>Actinomycetota</taxon>
        <taxon>Actinomycetes</taxon>
        <taxon>Mycobacteriales</taxon>
        <taxon>Mycobacteriaceae</taxon>
        <taxon>Mycolicibacterium</taxon>
    </lineage>
</organism>
<evidence type="ECO:0000256" key="5">
    <source>
        <dbReference type="ARBA" id="ARBA00022833"/>
    </source>
</evidence>
<comment type="similarity">
    <text evidence="2">Belongs to the ZIP transporter (TC 2.A.5) family.</text>
</comment>
<evidence type="ECO:0000313" key="9">
    <source>
        <dbReference type="EMBL" id="TPG32665.1"/>
    </source>
</evidence>
<keyword evidence="7 8" id="KW-0472">Membrane</keyword>
<evidence type="ECO:0000256" key="1">
    <source>
        <dbReference type="ARBA" id="ARBA00004651"/>
    </source>
</evidence>
<dbReference type="OrthoDB" id="120163at2"/>
<dbReference type="RefSeq" id="WP_140693639.1">
    <property type="nucleotide sequence ID" value="NZ_RCZG01000007.1"/>
</dbReference>
<dbReference type="GO" id="GO:0005886">
    <property type="term" value="C:plasma membrane"/>
    <property type="evidence" value="ECO:0007669"/>
    <property type="project" value="UniProtKB-SubCell"/>
</dbReference>
<evidence type="ECO:0000313" key="10">
    <source>
        <dbReference type="Proteomes" id="UP000320095"/>
    </source>
</evidence>
<dbReference type="EMBL" id="RCZG01000007">
    <property type="protein sequence ID" value="TPG32665.1"/>
    <property type="molecule type" value="Genomic_DNA"/>
</dbReference>
<dbReference type="PANTHER" id="PTHR11040:SF211">
    <property type="entry name" value="ZINC TRANSPORTER ZIP11"/>
    <property type="match status" value="1"/>
</dbReference>
<dbReference type="InterPro" id="IPR003689">
    <property type="entry name" value="ZIP"/>
</dbReference>
<feature type="transmembrane region" description="Helical" evidence="8">
    <location>
        <begin position="31"/>
        <end position="48"/>
    </location>
</feature>
<feature type="transmembrane region" description="Helical" evidence="8">
    <location>
        <begin position="60"/>
        <end position="79"/>
    </location>
</feature>
<dbReference type="Pfam" id="PF02535">
    <property type="entry name" value="Zip"/>
    <property type="match status" value="1"/>
</dbReference>
<evidence type="ECO:0000256" key="8">
    <source>
        <dbReference type="SAM" id="Phobius"/>
    </source>
</evidence>
<keyword evidence="6 8" id="KW-1133">Transmembrane helix</keyword>
<comment type="subcellular location">
    <subcellularLocation>
        <location evidence="1">Cell membrane</location>
        <topology evidence="1">Multi-pass membrane protein</topology>
    </subcellularLocation>
</comment>
<evidence type="ECO:0000256" key="2">
    <source>
        <dbReference type="ARBA" id="ARBA00006939"/>
    </source>
</evidence>
<evidence type="ECO:0000256" key="3">
    <source>
        <dbReference type="ARBA" id="ARBA00022475"/>
    </source>
</evidence>
<feature type="transmembrane region" description="Helical" evidence="8">
    <location>
        <begin position="224"/>
        <end position="242"/>
    </location>
</feature>
<evidence type="ECO:0000256" key="6">
    <source>
        <dbReference type="ARBA" id="ARBA00022989"/>
    </source>
</evidence>
<evidence type="ECO:0000256" key="4">
    <source>
        <dbReference type="ARBA" id="ARBA00022692"/>
    </source>
</evidence>
<comment type="caution">
    <text evidence="9">The sequence shown here is derived from an EMBL/GenBank/DDBJ whole genome shotgun (WGS) entry which is preliminary data.</text>
</comment>
<feature type="transmembrane region" description="Helical" evidence="8">
    <location>
        <begin position="123"/>
        <end position="144"/>
    </location>
</feature>